<proteinExistence type="predicted"/>
<evidence type="ECO:0000313" key="2">
    <source>
        <dbReference type="Proteomes" id="UP000501812"/>
    </source>
</evidence>
<keyword evidence="2" id="KW-1185">Reference proteome</keyword>
<dbReference type="Proteomes" id="UP000501812">
    <property type="component" value="Chromosome"/>
</dbReference>
<accession>A0A858RRX4</accession>
<sequence>MLITLASVLPAPAHHGFDAHATLRLLESRSILIVRMTPTVAAVLLGAESPPRWTGDISDETRGKLEALGTRLFILSSPKGPLTPGEVRVSREVSQDIAFVLTYPAAKGWPLTIEADFCKDFGPDFTGSIKVFGQPVSAVERQGKQVAALDLSRRERKLSLSSPDTSP</sequence>
<organism evidence="1 2">
    <name type="scientific">Luteolibacter luteus</name>
    <dbReference type="NCBI Taxonomy" id="2728835"/>
    <lineage>
        <taxon>Bacteria</taxon>
        <taxon>Pseudomonadati</taxon>
        <taxon>Verrucomicrobiota</taxon>
        <taxon>Verrucomicrobiia</taxon>
        <taxon>Verrucomicrobiales</taxon>
        <taxon>Verrucomicrobiaceae</taxon>
        <taxon>Luteolibacter</taxon>
    </lineage>
</organism>
<name>A0A858RRX4_9BACT</name>
<dbReference type="RefSeq" id="WP_169457180.1">
    <property type="nucleotide sequence ID" value="NZ_CP051774.1"/>
</dbReference>
<evidence type="ECO:0000313" key="1">
    <source>
        <dbReference type="EMBL" id="QJE98693.1"/>
    </source>
</evidence>
<reference evidence="1 2" key="1">
    <citation type="submission" date="2020-04" db="EMBL/GenBank/DDBJ databases">
        <title>Luteolibacter sp. G-1-1-1 isolated from soil.</title>
        <authorList>
            <person name="Dahal R.H."/>
        </authorList>
    </citation>
    <scope>NUCLEOTIDE SEQUENCE [LARGE SCALE GENOMIC DNA]</scope>
    <source>
        <strain evidence="1 2">G-1-1-1</strain>
    </source>
</reference>
<gene>
    <name evidence="1" type="ORF">HHL09_23890</name>
</gene>
<protein>
    <submittedName>
        <fullName evidence="1">Uncharacterized protein</fullName>
    </submittedName>
</protein>
<dbReference type="KEGG" id="luo:HHL09_23890"/>
<dbReference type="EMBL" id="CP051774">
    <property type="protein sequence ID" value="QJE98693.1"/>
    <property type="molecule type" value="Genomic_DNA"/>
</dbReference>
<dbReference type="AlphaFoldDB" id="A0A858RRX4"/>